<dbReference type="EMBL" id="KB031153">
    <property type="protein sequence ID" value="ELK01161.1"/>
    <property type="molecule type" value="Genomic_DNA"/>
</dbReference>
<feature type="compositionally biased region" description="Polar residues" evidence="1">
    <location>
        <begin position="7"/>
        <end position="23"/>
    </location>
</feature>
<dbReference type="AlphaFoldDB" id="L5JQW6"/>
<feature type="compositionally biased region" description="Polar residues" evidence="1">
    <location>
        <begin position="30"/>
        <end position="55"/>
    </location>
</feature>
<proteinExistence type="predicted"/>
<evidence type="ECO:0000313" key="2">
    <source>
        <dbReference type="EMBL" id="ELK01161.1"/>
    </source>
</evidence>
<organism evidence="2 3">
    <name type="scientific">Pteropus alecto</name>
    <name type="common">Black flying fox</name>
    <dbReference type="NCBI Taxonomy" id="9402"/>
    <lineage>
        <taxon>Eukaryota</taxon>
        <taxon>Metazoa</taxon>
        <taxon>Chordata</taxon>
        <taxon>Craniata</taxon>
        <taxon>Vertebrata</taxon>
        <taxon>Euteleostomi</taxon>
        <taxon>Mammalia</taxon>
        <taxon>Eutheria</taxon>
        <taxon>Laurasiatheria</taxon>
        <taxon>Chiroptera</taxon>
        <taxon>Yinpterochiroptera</taxon>
        <taxon>Pteropodoidea</taxon>
        <taxon>Pteropodidae</taxon>
        <taxon>Pteropodinae</taxon>
        <taxon>Pteropus</taxon>
    </lineage>
</organism>
<feature type="region of interest" description="Disordered" evidence="1">
    <location>
        <begin position="1"/>
        <end position="59"/>
    </location>
</feature>
<evidence type="ECO:0000256" key="1">
    <source>
        <dbReference type="SAM" id="MobiDB-lite"/>
    </source>
</evidence>
<evidence type="ECO:0000313" key="3">
    <source>
        <dbReference type="Proteomes" id="UP000010552"/>
    </source>
</evidence>
<keyword evidence="3" id="KW-1185">Reference proteome</keyword>
<reference evidence="3" key="1">
    <citation type="journal article" date="2013" name="Science">
        <title>Comparative analysis of bat genomes provides insight into the evolution of flight and immunity.</title>
        <authorList>
            <person name="Zhang G."/>
            <person name="Cowled C."/>
            <person name="Shi Z."/>
            <person name="Huang Z."/>
            <person name="Bishop-Lilly K.A."/>
            <person name="Fang X."/>
            <person name="Wynne J.W."/>
            <person name="Xiong Z."/>
            <person name="Baker M.L."/>
            <person name="Zhao W."/>
            <person name="Tachedjian M."/>
            <person name="Zhu Y."/>
            <person name="Zhou P."/>
            <person name="Jiang X."/>
            <person name="Ng J."/>
            <person name="Yang L."/>
            <person name="Wu L."/>
            <person name="Xiao J."/>
            <person name="Feng Y."/>
            <person name="Chen Y."/>
            <person name="Sun X."/>
            <person name="Zhang Y."/>
            <person name="Marsh G.A."/>
            <person name="Crameri G."/>
            <person name="Broder C.C."/>
            <person name="Frey K.G."/>
            <person name="Wang L.F."/>
            <person name="Wang J."/>
        </authorList>
    </citation>
    <scope>NUCLEOTIDE SEQUENCE [LARGE SCALE GENOMIC DNA]</scope>
</reference>
<sequence>MGAREPSPSSSLVPAQPRSSSGTHHVETPPQLTRTPAQLPPQKTTQRALSCSADRSSGAGLTIQHAGALRQEVPPPF</sequence>
<dbReference type="Proteomes" id="UP000010552">
    <property type="component" value="Unassembled WGS sequence"/>
</dbReference>
<name>L5JQW6_PTEAL</name>
<protein>
    <submittedName>
        <fullName evidence="2">Uncharacterized protein</fullName>
    </submittedName>
</protein>
<accession>L5JQW6</accession>
<gene>
    <name evidence="2" type="ORF">PAL_GLEAN10020800</name>
</gene>
<dbReference type="InParanoid" id="L5JQW6"/>